<comment type="caution">
    <text evidence="7">The sequence shown here is derived from an EMBL/GenBank/DDBJ whole genome shotgun (WGS) entry which is preliminary data.</text>
</comment>
<evidence type="ECO:0000313" key="7">
    <source>
        <dbReference type="EMBL" id="MCF1713061.1"/>
    </source>
</evidence>
<dbReference type="InterPro" id="IPR036412">
    <property type="entry name" value="HAD-like_sf"/>
</dbReference>
<evidence type="ECO:0000256" key="5">
    <source>
        <dbReference type="ARBA" id="ARBA00022801"/>
    </source>
</evidence>
<dbReference type="InterPro" id="IPR023214">
    <property type="entry name" value="HAD_sf"/>
</dbReference>
<evidence type="ECO:0000256" key="6">
    <source>
        <dbReference type="ARBA" id="ARBA00022842"/>
    </source>
</evidence>
<dbReference type="InterPro" id="IPR050793">
    <property type="entry name" value="CMP-NeuNAc_synthase"/>
</dbReference>
<dbReference type="PANTHER" id="PTHR21485:SF3">
    <property type="entry name" value="N-ACYLNEURAMINATE CYTIDYLYLTRANSFERASE"/>
    <property type="match status" value="1"/>
</dbReference>
<evidence type="ECO:0000256" key="4">
    <source>
        <dbReference type="ARBA" id="ARBA00022723"/>
    </source>
</evidence>
<dbReference type="SFLD" id="SFLDG01136">
    <property type="entry name" value="C1.6:_Phosphoserine_Phosphatas"/>
    <property type="match status" value="1"/>
</dbReference>
<evidence type="ECO:0000256" key="1">
    <source>
        <dbReference type="ARBA" id="ARBA00001946"/>
    </source>
</evidence>
<protein>
    <submittedName>
        <fullName evidence="7">HAD-IIIA family hydrolase</fullName>
    </submittedName>
</protein>
<dbReference type="Gene3D" id="3.40.50.1000">
    <property type="entry name" value="HAD superfamily/HAD-like"/>
    <property type="match status" value="1"/>
</dbReference>
<keyword evidence="4" id="KW-0479">Metal-binding</keyword>
<dbReference type="SFLD" id="SFLDS00003">
    <property type="entry name" value="Haloacid_Dehalogenase"/>
    <property type="match status" value="1"/>
</dbReference>
<comment type="similarity">
    <text evidence="2">Belongs to the KdsC family.</text>
</comment>
<dbReference type="GO" id="GO:0016787">
    <property type="term" value="F:hydrolase activity"/>
    <property type="evidence" value="ECO:0007669"/>
    <property type="project" value="UniProtKB-KW"/>
</dbReference>
<evidence type="ECO:0000256" key="2">
    <source>
        <dbReference type="ARBA" id="ARBA00005893"/>
    </source>
</evidence>
<dbReference type="InterPro" id="IPR010023">
    <property type="entry name" value="KdsC_fam"/>
</dbReference>
<keyword evidence="8" id="KW-1185">Reference proteome</keyword>
<comment type="cofactor">
    <cofactor evidence="1">
        <name>Mg(2+)</name>
        <dbReference type="ChEBI" id="CHEBI:18420"/>
    </cofactor>
</comment>
<dbReference type="CDD" id="cd01630">
    <property type="entry name" value="HAD_KDO-like"/>
    <property type="match status" value="1"/>
</dbReference>
<dbReference type="PIRSF" id="PIRSF006118">
    <property type="entry name" value="KDO8-P_Ptase"/>
    <property type="match status" value="1"/>
</dbReference>
<accession>A0ABS9BBV7</accession>
<evidence type="ECO:0000313" key="8">
    <source>
        <dbReference type="Proteomes" id="UP001200145"/>
    </source>
</evidence>
<keyword evidence="6" id="KW-0460">Magnesium</keyword>
<dbReference type="Pfam" id="PF08282">
    <property type="entry name" value="Hydrolase_3"/>
    <property type="match status" value="1"/>
</dbReference>
<gene>
    <name evidence="7" type="ORF">L0U88_00280</name>
</gene>
<dbReference type="RefSeq" id="WP_234863479.1">
    <property type="nucleotide sequence ID" value="NZ_JAKEVY010000001.1"/>
</dbReference>
<reference evidence="7 8" key="1">
    <citation type="submission" date="2022-01" db="EMBL/GenBank/DDBJ databases">
        <title>Flavihumibacter sp. nov., isolated from sediment of a river.</title>
        <authorList>
            <person name="Liu H."/>
        </authorList>
    </citation>
    <scope>NUCLEOTIDE SEQUENCE [LARGE SCALE GENOMIC DNA]</scope>
    <source>
        <strain evidence="7 8">RY-1</strain>
    </source>
</reference>
<evidence type="ECO:0000256" key="3">
    <source>
        <dbReference type="ARBA" id="ARBA00011881"/>
    </source>
</evidence>
<keyword evidence="5 7" id="KW-0378">Hydrolase</keyword>
<comment type="subunit">
    <text evidence="3">Homotetramer.</text>
</comment>
<dbReference type="SUPFAM" id="SSF56784">
    <property type="entry name" value="HAD-like"/>
    <property type="match status" value="1"/>
</dbReference>
<dbReference type="PANTHER" id="PTHR21485">
    <property type="entry name" value="HAD SUPERFAMILY MEMBERS CMAS AND KDSC"/>
    <property type="match status" value="1"/>
</dbReference>
<sequence length="173" mass="19504">MNLLDQFRKITTIVLDVDGVLTDGTLWLMEDGQMVRRMNIKDGYALQLAVKKGYRVVIISGGQSEAVRERLQKLGIQEVYLKVENKAALLEEYRNRQQLQWEEILFMGDDIPDFSVMQLVGLPCAPADAAPEILQVAAYISQQKGGEGCVRDVLEKIMKLKGDWQIDTTVSSK</sequence>
<dbReference type="NCBIfam" id="TIGR01670">
    <property type="entry name" value="KdsC-phosphatas"/>
    <property type="match status" value="1"/>
</dbReference>
<proteinExistence type="inferred from homology"/>
<organism evidence="7 8">
    <name type="scientific">Flavihumibacter fluminis</name>
    <dbReference type="NCBI Taxonomy" id="2909236"/>
    <lineage>
        <taxon>Bacteria</taxon>
        <taxon>Pseudomonadati</taxon>
        <taxon>Bacteroidota</taxon>
        <taxon>Chitinophagia</taxon>
        <taxon>Chitinophagales</taxon>
        <taxon>Chitinophagaceae</taxon>
        <taxon>Flavihumibacter</taxon>
    </lineage>
</organism>
<dbReference type="EMBL" id="JAKEVY010000001">
    <property type="protein sequence ID" value="MCF1713061.1"/>
    <property type="molecule type" value="Genomic_DNA"/>
</dbReference>
<dbReference type="SFLD" id="SFLDG01138">
    <property type="entry name" value="C1.6.2:_Deoxy-d-mannose-octulo"/>
    <property type="match status" value="1"/>
</dbReference>
<name>A0ABS9BBV7_9BACT</name>
<dbReference type="Proteomes" id="UP001200145">
    <property type="component" value="Unassembled WGS sequence"/>
</dbReference>